<gene>
    <name evidence="1" type="ORF">CWI39_3471p0010</name>
</gene>
<accession>A0A4V2JTL0</accession>
<protein>
    <submittedName>
        <fullName evidence="1">Uncharacterized protein</fullName>
    </submittedName>
</protein>
<name>A0A4V2JTL0_9MICR</name>
<evidence type="ECO:0000313" key="1">
    <source>
        <dbReference type="EMBL" id="TBT96711.1"/>
    </source>
</evidence>
<dbReference type="Proteomes" id="UP000293045">
    <property type="component" value="Unassembled WGS sequence"/>
</dbReference>
<evidence type="ECO:0000313" key="2">
    <source>
        <dbReference type="Proteomes" id="UP000293045"/>
    </source>
</evidence>
<dbReference type="EMBL" id="PIXR01003471">
    <property type="protein sequence ID" value="TBT96711.1"/>
    <property type="molecule type" value="Genomic_DNA"/>
</dbReference>
<dbReference type="AlphaFoldDB" id="A0A4V2JTL0"/>
<proteinExistence type="predicted"/>
<dbReference type="VEuPathDB" id="MicrosporidiaDB:CWI39_3471p0010"/>
<comment type="caution">
    <text evidence="1">The sequence shown here is derived from an EMBL/GenBank/DDBJ whole genome shotgun (WGS) entry which is preliminary data.</text>
</comment>
<organism evidence="1 2">
    <name type="scientific">Hamiltosporidium magnivora</name>
    <dbReference type="NCBI Taxonomy" id="148818"/>
    <lineage>
        <taxon>Eukaryota</taxon>
        <taxon>Fungi</taxon>
        <taxon>Fungi incertae sedis</taxon>
        <taxon>Microsporidia</taxon>
        <taxon>Dubosqiidae</taxon>
        <taxon>Hamiltosporidium</taxon>
    </lineage>
</organism>
<sequence>MISFSIHKYPRNSSKIYLYIFGRLSSFKYTGIDSERVTHECSCDLRRNNTRQQDLLCSATPTEVKSVRSKYER</sequence>
<reference evidence="1 2" key="1">
    <citation type="submission" date="2017-12" db="EMBL/GenBank/DDBJ databases">
        <authorList>
            <person name="Pombert J.-F."/>
            <person name="Haag K.L."/>
            <person name="Ebert D."/>
        </authorList>
    </citation>
    <scope>NUCLEOTIDE SEQUENCE [LARGE SCALE GENOMIC DNA]</scope>
    <source>
        <strain evidence="1">IL-BN-2</strain>
    </source>
</reference>